<evidence type="ECO:0000313" key="2">
    <source>
        <dbReference type="EMBL" id="OGG67637.1"/>
    </source>
</evidence>
<proteinExistence type="predicted"/>
<dbReference type="AlphaFoldDB" id="A0A1F6E243"/>
<dbReference type="STRING" id="1798500.A3C21_00880"/>
<organism evidence="2 3">
    <name type="scientific">Candidatus Kaiserbacteria bacterium RIFCSPHIGHO2_02_FULL_59_21</name>
    <dbReference type="NCBI Taxonomy" id="1798500"/>
    <lineage>
        <taxon>Bacteria</taxon>
        <taxon>Candidatus Kaiseribacteriota</taxon>
    </lineage>
</organism>
<reference evidence="2 3" key="1">
    <citation type="journal article" date="2016" name="Nat. Commun.">
        <title>Thousands of microbial genomes shed light on interconnected biogeochemical processes in an aquifer system.</title>
        <authorList>
            <person name="Anantharaman K."/>
            <person name="Brown C.T."/>
            <person name="Hug L.A."/>
            <person name="Sharon I."/>
            <person name="Castelle C.J."/>
            <person name="Probst A.J."/>
            <person name="Thomas B.C."/>
            <person name="Singh A."/>
            <person name="Wilkins M.J."/>
            <person name="Karaoz U."/>
            <person name="Brodie E.L."/>
            <person name="Williams K.H."/>
            <person name="Hubbard S.S."/>
            <person name="Banfield J.F."/>
        </authorList>
    </citation>
    <scope>NUCLEOTIDE SEQUENCE [LARGE SCALE GENOMIC DNA]</scope>
</reference>
<dbReference type="Proteomes" id="UP000178572">
    <property type="component" value="Unassembled WGS sequence"/>
</dbReference>
<evidence type="ECO:0000256" key="1">
    <source>
        <dbReference type="SAM" id="MobiDB-lite"/>
    </source>
</evidence>
<feature type="compositionally biased region" description="Basic residues" evidence="1">
    <location>
        <begin position="21"/>
        <end position="32"/>
    </location>
</feature>
<evidence type="ECO:0000313" key="3">
    <source>
        <dbReference type="Proteomes" id="UP000178572"/>
    </source>
</evidence>
<sequence length="59" mass="6763">MAQNKGNRGRGHGRKGEVRKRSQVLSSRNKRWTKVDGTTGRFMDQMAKKGRAFKGVRMK</sequence>
<name>A0A1F6E243_9BACT</name>
<comment type="caution">
    <text evidence="2">The sequence shown here is derived from an EMBL/GenBank/DDBJ whole genome shotgun (WGS) entry which is preliminary data.</text>
</comment>
<dbReference type="EMBL" id="MFLN01000002">
    <property type="protein sequence ID" value="OGG67637.1"/>
    <property type="molecule type" value="Genomic_DNA"/>
</dbReference>
<feature type="compositionally biased region" description="Basic residues" evidence="1">
    <location>
        <begin position="48"/>
        <end position="59"/>
    </location>
</feature>
<protein>
    <submittedName>
        <fullName evidence="2">Uncharacterized protein</fullName>
    </submittedName>
</protein>
<feature type="region of interest" description="Disordered" evidence="1">
    <location>
        <begin position="1"/>
        <end position="59"/>
    </location>
</feature>
<accession>A0A1F6E243</accession>
<gene>
    <name evidence="2" type="ORF">A3C21_00880</name>
</gene>